<sequence length="61" mass="6878">MNFIKVQTLDRWVLINVESVVAVYGNDDGTSTIVTGNDMTWNVIESVQNIMRTINFLTKGD</sequence>
<name>A0A6J7WA89_9CAUD</name>
<evidence type="ECO:0000313" key="1">
    <source>
        <dbReference type="EMBL" id="CAB5156121.1"/>
    </source>
</evidence>
<dbReference type="EMBL" id="LR798199">
    <property type="protein sequence ID" value="CAB5156121.1"/>
    <property type="molecule type" value="Genomic_DNA"/>
</dbReference>
<proteinExistence type="predicted"/>
<protein>
    <submittedName>
        <fullName evidence="1">Uncharacterized protein</fullName>
    </submittedName>
</protein>
<reference evidence="1" key="1">
    <citation type="submission" date="2020-05" db="EMBL/GenBank/DDBJ databases">
        <authorList>
            <person name="Chiriac C."/>
            <person name="Salcher M."/>
            <person name="Ghai R."/>
            <person name="Kavagutti S V."/>
        </authorList>
    </citation>
    <scope>NUCLEOTIDE SEQUENCE</scope>
</reference>
<organism evidence="1">
    <name type="scientific">uncultured Caudovirales phage</name>
    <dbReference type="NCBI Taxonomy" id="2100421"/>
    <lineage>
        <taxon>Viruses</taxon>
        <taxon>Duplodnaviria</taxon>
        <taxon>Heunggongvirae</taxon>
        <taxon>Uroviricota</taxon>
        <taxon>Caudoviricetes</taxon>
        <taxon>Peduoviridae</taxon>
        <taxon>Maltschvirus</taxon>
        <taxon>Maltschvirus maltsch</taxon>
    </lineage>
</organism>
<accession>A0A6J7WA89</accession>
<gene>
    <name evidence="1" type="ORF">UFOVP150_49</name>
</gene>